<evidence type="ECO:0000259" key="6">
    <source>
        <dbReference type="Pfam" id="PF00550"/>
    </source>
</evidence>
<dbReference type="Gene3D" id="3.40.50.12780">
    <property type="entry name" value="N-terminal domain of ligase-like"/>
    <property type="match status" value="1"/>
</dbReference>
<dbReference type="Pfam" id="PF00668">
    <property type="entry name" value="Condensation"/>
    <property type="match status" value="1"/>
</dbReference>
<dbReference type="InterPro" id="IPR000873">
    <property type="entry name" value="AMP-dep_synth/lig_dom"/>
</dbReference>
<dbReference type="InterPro" id="IPR042099">
    <property type="entry name" value="ANL_N_sf"/>
</dbReference>
<keyword evidence="4" id="KW-0436">Ligase</keyword>
<dbReference type="Gene3D" id="3.30.300.30">
    <property type="match status" value="1"/>
</dbReference>
<dbReference type="GeneID" id="63860632"/>
<evidence type="ECO:0000256" key="1">
    <source>
        <dbReference type="ARBA" id="ARBA00006432"/>
    </source>
</evidence>
<dbReference type="InterPro" id="IPR045851">
    <property type="entry name" value="AMP-bd_C_sf"/>
</dbReference>
<feature type="domain" description="Condensation" evidence="7">
    <location>
        <begin position="698"/>
        <end position="852"/>
    </location>
</feature>
<dbReference type="SUPFAM" id="SSF47336">
    <property type="entry name" value="ACP-like"/>
    <property type="match status" value="1"/>
</dbReference>
<dbReference type="InterPro" id="IPR025110">
    <property type="entry name" value="AMP-bd_C"/>
</dbReference>
<keyword evidence="3" id="KW-0597">Phosphoprotein</keyword>
<dbReference type="PANTHER" id="PTHR43201">
    <property type="entry name" value="ACYL-COA SYNTHETASE"/>
    <property type="match status" value="1"/>
</dbReference>
<dbReference type="VEuPathDB" id="FungiDB:BO72DRAFT_435834"/>
<dbReference type="Proteomes" id="UP000249789">
    <property type="component" value="Unassembled WGS sequence"/>
</dbReference>
<evidence type="ECO:0000259" key="5">
    <source>
        <dbReference type="Pfam" id="PF00501"/>
    </source>
</evidence>
<dbReference type="Pfam" id="PF00501">
    <property type="entry name" value="AMP-binding"/>
    <property type="match status" value="1"/>
</dbReference>
<evidence type="ECO:0000256" key="3">
    <source>
        <dbReference type="ARBA" id="ARBA00022553"/>
    </source>
</evidence>
<dbReference type="GO" id="GO:0031956">
    <property type="term" value="F:medium-chain fatty acid-CoA ligase activity"/>
    <property type="evidence" value="ECO:0007669"/>
    <property type="project" value="TreeGrafter"/>
</dbReference>
<dbReference type="OrthoDB" id="10253869at2759"/>
<feature type="domain" description="AMP-dependent synthetase/ligase" evidence="5">
    <location>
        <begin position="28"/>
        <end position="405"/>
    </location>
</feature>
<evidence type="ECO:0000259" key="8">
    <source>
        <dbReference type="Pfam" id="PF13193"/>
    </source>
</evidence>
<dbReference type="PANTHER" id="PTHR43201:SF5">
    <property type="entry name" value="MEDIUM-CHAIN ACYL-COA LIGASE ACSF2, MITOCHONDRIAL"/>
    <property type="match status" value="1"/>
</dbReference>
<comment type="similarity">
    <text evidence="1">Belongs to the ATP-dependent AMP-binding enzyme family.</text>
</comment>
<gene>
    <name evidence="9" type="ORF">BO72DRAFT_435834</name>
</gene>
<dbReference type="SUPFAM" id="SSF52777">
    <property type="entry name" value="CoA-dependent acyltransferases"/>
    <property type="match status" value="2"/>
</dbReference>
<feature type="domain" description="Carrier" evidence="6">
    <location>
        <begin position="571"/>
        <end position="635"/>
    </location>
</feature>
<keyword evidence="2" id="KW-0596">Phosphopantetheine</keyword>
<dbReference type="RefSeq" id="XP_040798096.1">
    <property type="nucleotide sequence ID" value="XM_040943299.1"/>
</dbReference>
<dbReference type="CDD" id="cd04433">
    <property type="entry name" value="AFD_class_I"/>
    <property type="match status" value="1"/>
</dbReference>
<dbReference type="AlphaFoldDB" id="A0A8G1VWD9"/>
<sequence length="1165" mass="129662">MANHPPSLAEACHENQKAPTAHLITLLDQVADRFPDHDAIRSLHQSRLRWTFAQLQEKSIQLAARLSSRGVGRGSRIVTLMYNQAQWALLFWASARLGCQFVPLDPRVLDRDARDVLFLLEQLQPEAMFVSNEAMANRINHITIDQDHRPLVQCVVADNEETAVPAGWTTVSNILSEPLHDEPSLHRPGNPDDTILILFTSGTTALPKGCPHTTISISAQGLGFMYGLELGPGANLCQHLPNFHIFNIAFTLAFWLAGATVIFPSLSFDPQSTLQLLGSYQRVTVPCVPAMIHALLSCAPPQQSSRPSFEVLLGGAPVTLDVVKRCRDLGATRVMIGYGMTEGIPFVNTSLAETPVDLTTRDVSVGKVFYGGRARICAEGSRIPIHKEEIGEVHLGGLPVFGGYLGGRSNDSCYCENGVNWIATGDQGYMDREGYVYILGRYKDLIICGGENISPLKIEQCLSEVDGIRDVYVVGTPDAVAGEVPVAVMRKDPSGQLPVKTALQTMVSNKLGQSFAPARILDLQDDLGKDHYPTTTSGKIQKTVLREWVTEHLNQITVDNPVSFGDDLTAELTTLCSGLTGLAPGDIDRDASIRSFADSMMQIQFCHLIGQKLQLVVTQMDLIKFNTIRKLAKLLHERKHAKDSRFRDTDCAPPAQLDMERAKQVALSKLSGLGFRWDDVEEVVPIADCVKRTHYGHRPNSWNTRMSWIASPSISVTDVTAALHTWLQRHPLLRSTPLTYDEKLDLYLVMRPSEDWMKLQVIDGGMVGDINSVETYKLNDADYDHIDGKGPLFRATILSVEKPSVVGLVMHLHHLVFDAHILFRWFEDLKNLLNRKEQLLNFHPYRDYIADYHGNRTGPAARRAIDFHVSKIRGVSSATDAFWPRQIAPCWLKGDNQGWVHSDHTPGHPSERPLLDGDKSIGTRGITRAVHVPKISELQRKFAITPPTIARCACALINVRMTGAKEAIFGLVESGRTWPSADDSHPANRGVDILEVDGPTIVQCLSRTTITPDETAIQLLTRMRKDQDDIVSNTYAPMDEICRKLDEADSKSFLDILFRQSLNWRMGGYKEHASDPIKLVENISRSDFGLFWLPGMMEGDRLRLNVKYDDAQLRATDVYNIMTEFLCAVAWLGDPGNVDKPVSQCEFQGRDIVDLDHEGPARFRR</sequence>
<dbReference type="Pfam" id="PF13193">
    <property type="entry name" value="AMP-binding_C"/>
    <property type="match status" value="1"/>
</dbReference>
<dbReference type="InterPro" id="IPR009081">
    <property type="entry name" value="PP-bd_ACP"/>
</dbReference>
<dbReference type="Gene3D" id="3.30.559.30">
    <property type="entry name" value="Nonribosomal peptide synthetase, condensation domain"/>
    <property type="match status" value="1"/>
</dbReference>
<keyword evidence="10" id="KW-1185">Reference proteome</keyword>
<dbReference type="InterPro" id="IPR036736">
    <property type="entry name" value="ACP-like_sf"/>
</dbReference>
<dbReference type="InterPro" id="IPR001242">
    <property type="entry name" value="Condensation_dom"/>
</dbReference>
<feature type="domain" description="AMP-binding enzyme C-terminal" evidence="8">
    <location>
        <begin position="457"/>
        <end position="539"/>
    </location>
</feature>
<reference evidence="9 10" key="1">
    <citation type="submission" date="2018-02" db="EMBL/GenBank/DDBJ databases">
        <title>The genomes of Aspergillus section Nigri reveals drivers in fungal speciation.</title>
        <authorList>
            <consortium name="DOE Joint Genome Institute"/>
            <person name="Vesth T.C."/>
            <person name="Nybo J."/>
            <person name="Theobald S."/>
            <person name="Brandl J."/>
            <person name="Frisvad J.C."/>
            <person name="Nielsen K.F."/>
            <person name="Lyhne E.K."/>
            <person name="Kogle M.E."/>
            <person name="Kuo A."/>
            <person name="Riley R."/>
            <person name="Clum A."/>
            <person name="Nolan M."/>
            <person name="Lipzen A."/>
            <person name="Salamov A."/>
            <person name="Henrissat B."/>
            <person name="Wiebenga A."/>
            <person name="De vries R.P."/>
            <person name="Grigoriev I.V."/>
            <person name="Mortensen U.H."/>
            <person name="Andersen M.R."/>
            <person name="Baker S.E."/>
        </authorList>
    </citation>
    <scope>NUCLEOTIDE SEQUENCE [LARGE SCALE GENOMIC DNA]</scope>
    <source>
        <strain evidence="9 10">CBS 313.89</strain>
    </source>
</reference>
<evidence type="ECO:0000259" key="7">
    <source>
        <dbReference type="Pfam" id="PF00668"/>
    </source>
</evidence>
<organism evidence="9 10">
    <name type="scientific">Aspergillus fijiensis CBS 313.89</name>
    <dbReference type="NCBI Taxonomy" id="1448319"/>
    <lineage>
        <taxon>Eukaryota</taxon>
        <taxon>Fungi</taxon>
        <taxon>Dikarya</taxon>
        <taxon>Ascomycota</taxon>
        <taxon>Pezizomycotina</taxon>
        <taxon>Eurotiomycetes</taxon>
        <taxon>Eurotiomycetidae</taxon>
        <taxon>Eurotiales</taxon>
        <taxon>Aspergillaceae</taxon>
        <taxon>Aspergillus</taxon>
    </lineage>
</organism>
<protein>
    <submittedName>
        <fullName evidence="9">AMP-binding enzyme family protein</fullName>
    </submittedName>
</protein>
<evidence type="ECO:0000256" key="4">
    <source>
        <dbReference type="ARBA" id="ARBA00022598"/>
    </source>
</evidence>
<dbReference type="InterPro" id="IPR023213">
    <property type="entry name" value="CAT-like_dom_sf"/>
</dbReference>
<name>A0A8G1VWD9_9EURO</name>
<dbReference type="GO" id="GO:0006631">
    <property type="term" value="P:fatty acid metabolic process"/>
    <property type="evidence" value="ECO:0007669"/>
    <property type="project" value="TreeGrafter"/>
</dbReference>
<dbReference type="Pfam" id="PF00550">
    <property type="entry name" value="PP-binding"/>
    <property type="match status" value="1"/>
</dbReference>
<evidence type="ECO:0000313" key="10">
    <source>
        <dbReference type="Proteomes" id="UP000249789"/>
    </source>
</evidence>
<accession>A0A8G1VWD9</accession>
<evidence type="ECO:0000256" key="2">
    <source>
        <dbReference type="ARBA" id="ARBA00022450"/>
    </source>
</evidence>
<dbReference type="Gene3D" id="3.30.559.10">
    <property type="entry name" value="Chloramphenicol acetyltransferase-like domain"/>
    <property type="match status" value="1"/>
</dbReference>
<evidence type="ECO:0000313" key="9">
    <source>
        <dbReference type="EMBL" id="RAK74086.1"/>
    </source>
</evidence>
<dbReference type="SUPFAM" id="SSF56801">
    <property type="entry name" value="Acetyl-CoA synthetase-like"/>
    <property type="match status" value="1"/>
</dbReference>
<dbReference type="EMBL" id="KZ824672">
    <property type="protein sequence ID" value="RAK74086.1"/>
    <property type="molecule type" value="Genomic_DNA"/>
</dbReference>
<proteinExistence type="inferred from homology"/>